<comment type="caution">
    <text evidence="10">The sequence shown here is derived from an EMBL/GenBank/DDBJ whole genome shotgun (WGS) entry which is preliminary data.</text>
</comment>
<dbReference type="InterPro" id="IPR036396">
    <property type="entry name" value="Cyt_P450_sf"/>
</dbReference>
<sequence length="511" mass="58906">MSFFLVLSIILGIILFIVCILYWKLVRQQKYLYYQFYRQNVPCEPFIPLFGQLSDIRRANKNDRSMDYRLELVEKHGYTYVISFGPSIILIVMEPDMLADVFGRSHAQDYKKSSDSVDFLKPLIGVHNLLLSDGAEHERARKMLNPAFHFVKLQSMFPIIVEQTNKAIDALLQLSTTRPVIDFQAEFNDITLTIIASSAFGKDFETMTDSKRIVRQAFVELLNVIGYRTLRMIDDIPIISQLPFWGKKIMDKSSKDISDFVDRIIVDRRQNRSQSLSSYDDILDLLLSAVDAEGSPFSPQEIKDQALTFVLAGHETTSNLMTWIFYVLMTNEQLLQTCREEVDQVLPSGTTPTFEDMGKLIVCEAIIQEALRLYPPATFITRECIREHSIGSEGQRQIRIPVGAVVSVNTYILHRREEFWPRPNEFDYTRWLRDPTTDLKPKLTHPFCYLPFGAGSRNCIGQNFALIEAKVILSMILQRCNFQLEPGQKIVPDIRLTMKPKYGLRAKLTKR</sequence>
<evidence type="ECO:0000313" key="10">
    <source>
        <dbReference type="EMBL" id="CAF1028383.1"/>
    </source>
</evidence>
<evidence type="ECO:0000313" key="11">
    <source>
        <dbReference type="Proteomes" id="UP000663852"/>
    </source>
</evidence>
<evidence type="ECO:0000256" key="9">
    <source>
        <dbReference type="SAM" id="Phobius"/>
    </source>
</evidence>
<organism evidence="10 11">
    <name type="scientific">Adineta ricciae</name>
    <name type="common">Rotifer</name>
    <dbReference type="NCBI Taxonomy" id="249248"/>
    <lineage>
        <taxon>Eukaryota</taxon>
        <taxon>Metazoa</taxon>
        <taxon>Spiralia</taxon>
        <taxon>Gnathifera</taxon>
        <taxon>Rotifera</taxon>
        <taxon>Eurotatoria</taxon>
        <taxon>Bdelloidea</taxon>
        <taxon>Adinetida</taxon>
        <taxon>Adinetidae</taxon>
        <taxon>Adineta</taxon>
    </lineage>
</organism>
<keyword evidence="5 7" id="KW-0408">Iron</keyword>
<keyword evidence="9" id="KW-0472">Membrane</keyword>
<keyword evidence="4 8" id="KW-0560">Oxidoreductase</keyword>
<feature type="transmembrane region" description="Helical" evidence="9">
    <location>
        <begin position="6"/>
        <end position="25"/>
    </location>
</feature>
<evidence type="ECO:0008006" key="12">
    <source>
        <dbReference type="Google" id="ProtNLM"/>
    </source>
</evidence>
<dbReference type="InterPro" id="IPR001128">
    <property type="entry name" value="Cyt_P450"/>
</dbReference>
<evidence type="ECO:0000256" key="5">
    <source>
        <dbReference type="ARBA" id="ARBA00023004"/>
    </source>
</evidence>
<dbReference type="GO" id="GO:0020037">
    <property type="term" value="F:heme binding"/>
    <property type="evidence" value="ECO:0007669"/>
    <property type="project" value="InterPro"/>
</dbReference>
<accession>A0A814INF0</accession>
<protein>
    <recommendedName>
        <fullName evidence="12">Cytochrome P450</fullName>
    </recommendedName>
</protein>
<reference evidence="10" key="1">
    <citation type="submission" date="2021-02" db="EMBL/GenBank/DDBJ databases">
        <authorList>
            <person name="Nowell W R."/>
        </authorList>
    </citation>
    <scope>NUCLEOTIDE SEQUENCE</scope>
</reference>
<evidence type="ECO:0000256" key="7">
    <source>
        <dbReference type="PIRSR" id="PIRSR602401-1"/>
    </source>
</evidence>
<evidence type="ECO:0000256" key="4">
    <source>
        <dbReference type="ARBA" id="ARBA00023002"/>
    </source>
</evidence>
<dbReference type="PRINTS" id="PR00463">
    <property type="entry name" value="EP450I"/>
</dbReference>
<evidence type="ECO:0000256" key="6">
    <source>
        <dbReference type="ARBA" id="ARBA00023033"/>
    </source>
</evidence>
<keyword evidence="2 7" id="KW-0349">Heme</keyword>
<dbReference type="InterPro" id="IPR050196">
    <property type="entry name" value="Cytochrome_P450_Monoox"/>
</dbReference>
<evidence type="ECO:0000256" key="2">
    <source>
        <dbReference type="ARBA" id="ARBA00022617"/>
    </source>
</evidence>
<dbReference type="GO" id="GO:0005506">
    <property type="term" value="F:iron ion binding"/>
    <property type="evidence" value="ECO:0007669"/>
    <property type="project" value="InterPro"/>
</dbReference>
<dbReference type="InterPro" id="IPR017972">
    <property type="entry name" value="Cyt_P450_CS"/>
</dbReference>
<evidence type="ECO:0000256" key="3">
    <source>
        <dbReference type="ARBA" id="ARBA00022723"/>
    </source>
</evidence>
<name>A0A814INF0_ADIRI</name>
<comment type="similarity">
    <text evidence="1 8">Belongs to the cytochrome P450 family.</text>
</comment>
<dbReference type="PRINTS" id="PR00385">
    <property type="entry name" value="P450"/>
</dbReference>
<dbReference type="Gene3D" id="1.10.630.10">
    <property type="entry name" value="Cytochrome P450"/>
    <property type="match status" value="1"/>
</dbReference>
<gene>
    <name evidence="10" type="ORF">EDS130_LOCUS16277</name>
</gene>
<comment type="cofactor">
    <cofactor evidence="7">
        <name>heme</name>
        <dbReference type="ChEBI" id="CHEBI:30413"/>
    </cofactor>
</comment>
<dbReference type="OrthoDB" id="1470350at2759"/>
<dbReference type="InterPro" id="IPR002401">
    <property type="entry name" value="Cyt_P450_E_grp-I"/>
</dbReference>
<evidence type="ECO:0000256" key="8">
    <source>
        <dbReference type="RuleBase" id="RU000461"/>
    </source>
</evidence>
<proteinExistence type="inferred from homology"/>
<dbReference type="GO" id="GO:0004497">
    <property type="term" value="F:monooxygenase activity"/>
    <property type="evidence" value="ECO:0007669"/>
    <property type="project" value="UniProtKB-KW"/>
</dbReference>
<dbReference type="PANTHER" id="PTHR24291">
    <property type="entry name" value="CYTOCHROME P450 FAMILY 4"/>
    <property type="match status" value="1"/>
</dbReference>
<dbReference type="Pfam" id="PF00067">
    <property type="entry name" value="p450"/>
    <property type="match status" value="1"/>
</dbReference>
<keyword evidence="3 7" id="KW-0479">Metal-binding</keyword>
<dbReference type="AlphaFoldDB" id="A0A814INF0"/>
<keyword evidence="6 8" id="KW-0503">Monooxygenase</keyword>
<dbReference type="GO" id="GO:0016705">
    <property type="term" value="F:oxidoreductase activity, acting on paired donors, with incorporation or reduction of molecular oxygen"/>
    <property type="evidence" value="ECO:0007669"/>
    <property type="project" value="InterPro"/>
</dbReference>
<keyword evidence="9" id="KW-1133">Transmembrane helix</keyword>
<keyword evidence="9" id="KW-0812">Transmembrane</keyword>
<dbReference type="EMBL" id="CAJNOJ010000070">
    <property type="protein sequence ID" value="CAF1028383.1"/>
    <property type="molecule type" value="Genomic_DNA"/>
</dbReference>
<evidence type="ECO:0000256" key="1">
    <source>
        <dbReference type="ARBA" id="ARBA00010617"/>
    </source>
</evidence>
<dbReference type="SUPFAM" id="SSF48264">
    <property type="entry name" value="Cytochrome P450"/>
    <property type="match status" value="1"/>
</dbReference>
<feature type="binding site" description="axial binding residue" evidence="7">
    <location>
        <position position="459"/>
    </location>
    <ligand>
        <name>heme</name>
        <dbReference type="ChEBI" id="CHEBI:30413"/>
    </ligand>
    <ligandPart>
        <name>Fe</name>
        <dbReference type="ChEBI" id="CHEBI:18248"/>
    </ligandPart>
</feature>
<dbReference type="Proteomes" id="UP000663852">
    <property type="component" value="Unassembled WGS sequence"/>
</dbReference>
<dbReference type="PROSITE" id="PS00086">
    <property type="entry name" value="CYTOCHROME_P450"/>
    <property type="match status" value="1"/>
</dbReference>
<dbReference type="PANTHER" id="PTHR24291:SF50">
    <property type="entry name" value="BIFUNCTIONAL ALBAFLAVENONE MONOOXYGENASE_TERPENE SYNTHASE"/>
    <property type="match status" value="1"/>
</dbReference>